<evidence type="ECO:0000313" key="1">
    <source>
        <dbReference type="EMBL" id="GMR34893.1"/>
    </source>
</evidence>
<organism evidence="1 2">
    <name type="scientific">Pristionchus mayeri</name>
    <dbReference type="NCBI Taxonomy" id="1317129"/>
    <lineage>
        <taxon>Eukaryota</taxon>
        <taxon>Metazoa</taxon>
        <taxon>Ecdysozoa</taxon>
        <taxon>Nematoda</taxon>
        <taxon>Chromadorea</taxon>
        <taxon>Rhabditida</taxon>
        <taxon>Rhabditina</taxon>
        <taxon>Diplogasteromorpha</taxon>
        <taxon>Diplogasteroidea</taxon>
        <taxon>Neodiplogasteridae</taxon>
        <taxon>Pristionchus</taxon>
    </lineage>
</organism>
<sequence length="101" mass="11571">MTDYKKVTERIQFEQSTRPFCFIILSLLTRSRHHPVLPHLPSLSKIRRESFSLLGRACLSVCQLDVTFCVQHRPTSNQHSISAQHASILLRSIQPLTTIVC</sequence>
<accession>A0AAN5C2T2</accession>
<dbReference type="Proteomes" id="UP001328107">
    <property type="component" value="Unassembled WGS sequence"/>
</dbReference>
<dbReference type="AlphaFoldDB" id="A0AAN5C2T2"/>
<keyword evidence="2" id="KW-1185">Reference proteome</keyword>
<evidence type="ECO:0000313" key="2">
    <source>
        <dbReference type="Proteomes" id="UP001328107"/>
    </source>
</evidence>
<gene>
    <name evidence="1" type="ORF">PMAYCL1PPCAC_05088</name>
</gene>
<reference evidence="2" key="1">
    <citation type="submission" date="2022-10" db="EMBL/GenBank/DDBJ databases">
        <title>Genome assembly of Pristionchus species.</title>
        <authorList>
            <person name="Yoshida K."/>
            <person name="Sommer R.J."/>
        </authorList>
    </citation>
    <scope>NUCLEOTIDE SEQUENCE [LARGE SCALE GENOMIC DNA]</scope>
    <source>
        <strain evidence="2">RS5460</strain>
    </source>
</reference>
<comment type="caution">
    <text evidence="1">The sequence shown here is derived from an EMBL/GenBank/DDBJ whole genome shotgun (WGS) entry which is preliminary data.</text>
</comment>
<protein>
    <submittedName>
        <fullName evidence="1">Uncharacterized protein</fullName>
    </submittedName>
</protein>
<proteinExistence type="predicted"/>
<name>A0AAN5C2T2_9BILA</name>
<dbReference type="EMBL" id="BTRK01000002">
    <property type="protein sequence ID" value="GMR34893.1"/>
    <property type="molecule type" value="Genomic_DNA"/>
</dbReference>